<feature type="region of interest" description="Disordered" evidence="1">
    <location>
        <begin position="493"/>
        <end position="514"/>
    </location>
</feature>
<feature type="compositionally biased region" description="Polar residues" evidence="1">
    <location>
        <begin position="734"/>
        <end position="753"/>
    </location>
</feature>
<dbReference type="PANTHER" id="PTHR21616:SF2">
    <property type="entry name" value="CENTROSOME AND SPINDLE POLE-ASSOCIATED PROTEIN 1"/>
    <property type="match status" value="1"/>
</dbReference>
<evidence type="ECO:0000313" key="2">
    <source>
        <dbReference type="EMBL" id="KAG5265238.1"/>
    </source>
</evidence>
<organism evidence="2 3">
    <name type="scientific">Alosa alosa</name>
    <name type="common">allis shad</name>
    <dbReference type="NCBI Taxonomy" id="278164"/>
    <lineage>
        <taxon>Eukaryota</taxon>
        <taxon>Metazoa</taxon>
        <taxon>Chordata</taxon>
        <taxon>Craniata</taxon>
        <taxon>Vertebrata</taxon>
        <taxon>Euteleostomi</taxon>
        <taxon>Actinopterygii</taxon>
        <taxon>Neopterygii</taxon>
        <taxon>Teleostei</taxon>
        <taxon>Clupei</taxon>
        <taxon>Clupeiformes</taxon>
        <taxon>Clupeoidei</taxon>
        <taxon>Clupeidae</taxon>
        <taxon>Alosa</taxon>
    </lineage>
</organism>
<comment type="caution">
    <text evidence="2">The sequence shown here is derived from an EMBL/GenBank/DDBJ whole genome shotgun (WGS) entry which is preliminary data.</text>
</comment>
<dbReference type="GO" id="GO:0005874">
    <property type="term" value="C:microtubule"/>
    <property type="evidence" value="ECO:0007669"/>
    <property type="project" value="InterPro"/>
</dbReference>
<evidence type="ECO:0008006" key="4">
    <source>
        <dbReference type="Google" id="ProtNLM"/>
    </source>
</evidence>
<evidence type="ECO:0000256" key="1">
    <source>
        <dbReference type="SAM" id="MobiDB-lite"/>
    </source>
</evidence>
<evidence type="ECO:0000313" key="3">
    <source>
        <dbReference type="Proteomes" id="UP000823561"/>
    </source>
</evidence>
<proteinExistence type="predicted"/>
<dbReference type="EMBL" id="JADWDJ010000019">
    <property type="protein sequence ID" value="KAG5265238.1"/>
    <property type="molecule type" value="Genomic_DNA"/>
</dbReference>
<protein>
    <recommendedName>
        <fullName evidence="4">Centrosome and spindle pole-associated protein 1-like</fullName>
    </recommendedName>
</protein>
<feature type="region of interest" description="Disordered" evidence="1">
    <location>
        <begin position="655"/>
        <end position="695"/>
    </location>
</feature>
<feature type="compositionally biased region" description="Basic and acidic residues" evidence="1">
    <location>
        <begin position="810"/>
        <end position="819"/>
    </location>
</feature>
<dbReference type="AlphaFoldDB" id="A0AAV6FRA9"/>
<dbReference type="GO" id="GO:0032467">
    <property type="term" value="P:positive regulation of cytokinesis"/>
    <property type="evidence" value="ECO:0007669"/>
    <property type="project" value="InterPro"/>
</dbReference>
<feature type="region of interest" description="Disordered" evidence="1">
    <location>
        <begin position="729"/>
        <end position="782"/>
    </location>
</feature>
<dbReference type="Proteomes" id="UP000823561">
    <property type="component" value="Chromosome 19"/>
</dbReference>
<reference evidence="2" key="1">
    <citation type="submission" date="2020-10" db="EMBL/GenBank/DDBJ databases">
        <title>Chromosome-scale genome assembly of the Allis shad, Alosa alosa.</title>
        <authorList>
            <person name="Margot Z."/>
            <person name="Christophe K."/>
            <person name="Cabau C."/>
            <person name="Louis A."/>
            <person name="Berthelot C."/>
            <person name="Parey E."/>
            <person name="Roest Crollius H."/>
            <person name="Montfort J."/>
            <person name="Robinson-Rechavi M."/>
            <person name="Bucao C."/>
            <person name="Bouchez O."/>
            <person name="Gislard M."/>
            <person name="Lluch J."/>
            <person name="Milhes M."/>
            <person name="Lampietro C."/>
            <person name="Lopez Roques C."/>
            <person name="Donnadieu C."/>
            <person name="Braasch I."/>
            <person name="Desvignes T."/>
            <person name="Postlethwait J."/>
            <person name="Bobe J."/>
            <person name="Guiguen Y."/>
        </authorList>
    </citation>
    <scope>NUCLEOTIDE SEQUENCE</scope>
    <source>
        <strain evidence="2">M-15738</strain>
        <tissue evidence="2">Blood</tissue>
    </source>
</reference>
<feature type="compositionally biased region" description="Basic and acidic residues" evidence="1">
    <location>
        <begin position="327"/>
        <end position="340"/>
    </location>
</feature>
<gene>
    <name evidence="2" type="ORF">AALO_G00240040</name>
</gene>
<keyword evidence="3" id="KW-1185">Reference proteome</keyword>
<feature type="region of interest" description="Disordered" evidence="1">
    <location>
        <begin position="327"/>
        <end position="355"/>
    </location>
</feature>
<sequence>MEEELEKFLMEQKERVAKDKASLLLQEPPYMEIRRRGVKFDELKENITLPSQKTTHNKEECVRLSLPLGEEYERKKQQLQQELRQDYRKYMKQCAEDSGVSSGRKLPPKMKDAATLTTTPHTELGPEGCVCVCEGVCVRAPQSHTHNTGVRSGGLSSEAELQIKPSRRHLQRERALDVRASGEHTCSTCKQWKRQQGLFRGRLGDDTEEEEEWAPPQEPRLAFQSPHQDYRVQCVPPGPPSMLHGLQRPPYDEAYDAYYYGSVPPLLTEGPYLPSHKYREANAHDGVPALGVCSSVKSRPSKDADIAYREALRQQIEERAQRKRVDREQRCEQEAREQAHFRTQQPWGRGGGGAPLRDITGNLITDLNQMHRLNEEAYINGSKLQQASGKGRSHTPQLASLFSELPSSSQQLEQDKYKAYLKQQIEDKRRRKAEEREREREQEEKEERRLAEQRERIQREYQEEVERRRRKELEQKLQNEELMVQAEERRRREAERRKREEEEEASIALRRQHERQRYTHTHQVQRAPSPPIPALQRTHTHHYSHRPPTEDCSIPGLQSPPVPACRTQMRAADPRQSILSELCVLRRRLRSEQQKLEGQLLQEPDSPPHDRHKADVFDMARLRMQASVRRPFPRSCEPYKDRDADTTGDLDYQAAHRQQLRTSSPRATDDFLGLSPPLPPTSQQPRRSGTEDCMGGSLLESESAFIVHSGMLPVPPEEMRGAPLSARERRRLKNQQSNIWPRSTDSPPEQNFSVRLRDRNTLHPRRRSHNTHPTGDRCIGEDAAARLDSRECVAQQPWLHTESAANQRSRQKEWKQAYG</sequence>
<dbReference type="GO" id="GO:0005813">
    <property type="term" value="C:centrosome"/>
    <property type="evidence" value="ECO:0007669"/>
    <property type="project" value="InterPro"/>
</dbReference>
<accession>A0AAV6FRA9</accession>
<dbReference type="PANTHER" id="PTHR21616">
    <property type="entry name" value="CENTROSOME SPINDLE POLE ASSOCIATED PROTEIN"/>
    <property type="match status" value="1"/>
</dbReference>
<name>A0AAV6FRA9_9TELE</name>
<feature type="region of interest" description="Disordered" evidence="1">
    <location>
        <begin position="427"/>
        <end position="446"/>
    </location>
</feature>
<dbReference type="GO" id="GO:0000922">
    <property type="term" value="C:spindle pole"/>
    <property type="evidence" value="ECO:0007669"/>
    <property type="project" value="InterPro"/>
</dbReference>
<dbReference type="InterPro" id="IPR026708">
    <property type="entry name" value="CSPP1"/>
</dbReference>
<feature type="region of interest" description="Disordered" evidence="1">
    <location>
        <begin position="798"/>
        <end position="819"/>
    </location>
</feature>